<gene>
    <name evidence="1" type="ORF">HXZ27_00965</name>
</gene>
<name>A0A7H8XE92_9ACTN</name>
<dbReference type="Proteomes" id="UP000509335">
    <property type="component" value="Chromosome"/>
</dbReference>
<evidence type="ECO:0000313" key="2">
    <source>
        <dbReference type="Proteomes" id="UP000509335"/>
    </source>
</evidence>
<sequence length="214" mass="23542">MVTMIRASRDRTYLFTLAIDGVDLADEDVVEALVSGEIEVYPAVVAGKATLTYRLSAESSYDAVIDAVTHAHSLLPHVKVCRVEVDLVSISDIAGRLGRPRESVRAWVVGSRGPKDFPAPVTVIGDGVRVWDWPSVNQWLKREGIAGHDEEHLLSREEIDELNVMLVRRFSGLRDSAFRPDRSVSRSAMLTVSRTRVASPSVTYTSSSSSFTKA</sequence>
<organism evidence="1 2">
    <name type="scientific">Micromonospora carbonacea</name>
    <dbReference type="NCBI Taxonomy" id="47853"/>
    <lineage>
        <taxon>Bacteria</taxon>
        <taxon>Bacillati</taxon>
        <taxon>Actinomycetota</taxon>
        <taxon>Actinomycetes</taxon>
        <taxon>Micromonosporales</taxon>
        <taxon>Micromonosporaceae</taxon>
        <taxon>Micromonospora</taxon>
    </lineage>
</organism>
<dbReference type="GeneID" id="301309227"/>
<accession>A0A7H8XE92</accession>
<dbReference type="AlphaFoldDB" id="A0A7H8XE92"/>
<proteinExistence type="predicted"/>
<reference evidence="1 2" key="1">
    <citation type="submission" date="2020-07" db="EMBL/GenBank/DDBJ databases">
        <title>A bifunctional nitrone conjugated secondary metabolite targeting the ribosome.</title>
        <authorList>
            <person name="Limbrick E.M."/>
            <person name="Graf M."/>
            <person name="Derewacz D.K."/>
            <person name="Nguyen F."/>
            <person name="Spraggins J.M."/>
            <person name="Wieland M."/>
            <person name="Ynigez-Gutierrez A.E."/>
            <person name="Reisman B.J."/>
            <person name="Zinshteyn B."/>
            <person name="McCulloch K."/>
            <person name="Iverson T.M."/>
            <person name="Green R."/>
            <person name="Wilson D.N."/>
            <person name="Bachmann B.O."/>
        </authorList>
    </citation>
    <scope>NUCLEOTIDE SEQUENCE [LARGE SCALE GENOMIC DNA]</scope>
    <source>
        <strain evidence="2">aurantiaca</strain>
    </source>
</reference>
<dbReference type="RefSeq" id="WP_178062839.1">
    <property type="nucleotide sequence ID" value="NZ_CP191867.1"/>
</dbReference>
<dbReference type="EMBL" id="CP058322">
    <property type="protein sequence ID" value="QLD22994.1"/>
    <property type="molecule type" value="Genomic_DNA"/>
</dbReference>
<evidence type="ECO:0000313" key="1">
    <source>
        <dbReference type="EMBL" id="QLD22994.1"/>
    </source>
</evidence>
<protein>
    <recommendedName>
        <fullName evidence="3">DNA-binding protein</fullName>
    </recommendedName>
</protein>
<dbReference type="KEGG" id="mcab:HXZ27_00965"/>
<evidence type="ECO:0008006" key="3">
    <source>
        <dbReference type="Google" id="ProtNLM"/>
    </source>
</evidence>